<evidence type="ECO:0000256" key="1">
    <source>
        <dbReference type="SAM" id="MobiDB-lite"/>
    </source>
</evidence>
<sequence length="42" mass="4399">MEETNSEDDSGVQITQKDATSTAVLGVSEDAVIGDDPSNEDE</sequence>
<keyword evidence="3" id="KW-1185">Reference proteome</keyword>
<name>A0A8X6H0Y0_TRICU</name>
<comment type="caution">
    <text evidence="2">The sequence shown here is derived from an EMBL/GenBank/DDBJ whole genome shotgun (WGS) entry which is preliminary data.</text>
</comment>
<feature type="region of interest" description="Disordered" evidence="1">
    <location>
        <begin position="1"/>
        <end position="42"/>
    </location>
</feature>
<proteinExistence type="predicted"/>
<dbReference type="EMBL" id="BMAO01024239">
    <property type="protein sequence ID" value="GFQ94003.1"/>
    <property type="molecule type" value="Genomic_DNA"/>
</dbReference>
<reference evidence="2" key="1">
    <citation type="submission" date="2020-07" db="EMBL/GenBank/DDBJ databases">
        <title>Multicomponent nature underlies the extraordinary mechanical properties of spider dragline silk.</title>
        <authorList>
            <person name="Kono N."/>
            <person name="Nakamura H."/>
            <person name="Mori M."/>
            <person name="Yoshida Y."/>
            <person name="Ohtoshi R."/>
            <person name="Malay A.D."/>
            <person name="Moran D.A.P."/>
            <person name="Tomita M."/>
            <person name="Numata K."/>
            <person name="Arakawa K."/>
        </authorList>
    </citation>
    <scope>NUCLEOTIDE SEQUENCE</scope>
</reference>
<organism evidence="2 3">
    <name type="scientific">Trichonephila clavata</name>
    <name type="common">Joro spider</name>
    <name type="synonym">Nephila clavata</name>
    <dbReference type="NCBI Taxonomy" id="2740835"/>
    <lineage>
        <taxon>Eukaryota</taxon>
        <taxon>Metazoa</taxon>
        <taxon>Ecdysozoa</taxon>
        <taxon>Arthropoda</taxon>
        <taxon>Chelicerata</taxon>
        <taxon>Arachnida</taxon>
        <taxon>Araneae</taxon>
        <taxon>Araneomorphae</taxon>
        <taxon>Entelegynae</taxon>
        <taxon>Araneoidea</taxon>
        <taxon>Nephilidae</taxon>
        <taxon>Trichonephila</taxon>
    </lineage>
</organism>
<dbReference type="AlphaFoldDB" id="A0A8X6H0Y0"/>
<feature type="non-terminal residue" evidence="2">
    <location>
        <position position="42"/>
    </location>
</feature>
<gene>
    <name evidence="2" type="ORF">TNCT_265701</name>
</gene>
<protein>
    <submittedName>
        <fullName evidence="2">Uncharacterized protein</fullName>
    </submittedName>
</protein>
<accession>A0A8X6H0Y0</accession>
<evidence type="ECO:0000313" key="2">
    <source>
        <dbReference type="EMBL" id="GFQ94003.1"/>
    </source>
</evidence>
<dbReference type="Proteomes" id="UP000887116">
    <property type="component" value="Unassembled WGS sequence"/>
</dbReference>
<evidence type="ECO:0000313" key="3">
    <source>
        <dbReference type="Proteomes" id="UP000887116"/>
    </source>
</evidence>
<feature type="compositionally biased region" description="Polar residues" evidence="1">
    <location>
        <begin position="12"/>
        <end position="23"/>
    </location>
</feature>
<feature type="compositionally biased region" description="Acidic residues" evidence="1">
    <location>
        <begin position="1"/>
        <end position="10"/>
    </location>
</feature>